<sequence length="219" mass="25154">MPLPMVHLGVADRYFAGSPVPDPFVLGSVAPDAIHMRKGTGREDKLRTHFGGKETTPDQLERHYAQWIGRNPSEEWKLYVQGYFAHILTDYLWGLRVYADFKDQAQQDGIPESEIKTGYYIDTDGVDFALYETSVWKKDLWESLVRVPACAMDPLLSEQEIDEWRTRTIRWFEDASNKPANPPRFITREIVEVFIEQAGGEIRTILDEWDARLSCGPSS</sequence>
<protein>
    <recommendedName>
        <fullName evidence="3">Phospholipase C/D domain-containing protein</fullName>
    </recommendedName>
</protein>
<name>A0ABQ1ZLS9_9BACL</name>
<dbReference type="Proteomes" id="UP000605427">
    <property type="component" value="Unassembled WGS sequence"/>
</dbReference>
<dbReference type="EMBL" id="BMDD01000001">
    <property type="protein sequence ID" value="GGH68256.1"/>
    <property type="molecule type" value="Genomic_DNA"/>
</dbReference>
<evidence type="ECO:0000313" key="1">
    <source>
        <dbReference type="EMBL" id="GGH68256.1"/>
    </source>
</evidence>
<comment type="caution">
    <text evidence="1">The sequence shown here is derived from an EMBL/GenBank/DDBJ whole genome shotgun (WGS) entry which is preliminary data.</text>
</comment>
<proteinExistence type="predicted"/>
<evidence type="ECO:0008006" key="3">
    <source>
        <dbReference type="Google" id="ProtNLM"/>
    </source>
</evidence>
<evidence type="ECO:0000313" key="2">
    <source>
        <dbReference type="Proteomes" id="UP000605427"/>
    </source>
</evidence>
<accession>A0ABQ1ZLS9</accession>
<organism evidence="1 2">
    <name type="scientific">Saccharibacillus endophyticus</name>
    <dbReference type="NCBI Taxonomy" id="2060666"/>
    <lineage>
        <taxon>Bacteria</taxon>
        <taxon>Bacillati</taxon>
        <taxon>Bacillota</taxon>
        <taxon>Bacilli</taxon>
        <taxon>Bacillales</taxon>
        <taxon>Paenibacillaceae</taxon>
        <taxon>Saccharibacillus</taxon>
    </lineage>
</organism>
<dbReference type="RefSeq" id="WP_172237817.1">
    <property type="nucleotide sequence ID" value="NZ_BMDD01000001.1"/>
</dbReference>
<reference evidence="2" key="1">
    <citation type="journal article" date="2019" name="Int. J. Syst. Evol. Microbiol.">
        <title>The Global Catalogue of Microorganisms (GCM) 10K type strain sequencing project: providing services to taxonomists for standard genome sequencing and annotation.</title>
        <authorList>
            <consortium name="The Broad Institute Genomics Platform"/>
            <consortium name="The Broad Institute Genome Sequencing Center for Infectious Disease"/>
            <person name="Wu L."/>
            <person name="Ma J."/>
        </authorList>
    </citation>
    <scope>NUCLEOTIDE SEQUENCE [LARGE SCALE GENOMIC DNA]</scope>
    <source>
        <strain evidence="2">CCM 8702</strain>
    </source>
</reference>
<keyword evidence="2" id="KW-1185">Reference proteome</keyword>
<gene>
    <name evidence="1" type="ORF">GCM10007362_02070</name>
</gene>